<evidence type="ECO:0000256" key="2">
    <source>
        <dbReference type="SAM" id="Phobius"/>
    </source>
</evidence>
<evidence type="ECO:0000313" key="3">
    <source>
        <dbReference type="EMBL" id="GEP55023.1"/>
    </source>
</evidence>
<accession>A0A512N7Y9</accession>
<evidence type="ECO:0008006" key="5">
    <source>
        <dbReference type="Google" id="ProtNLM"/>
    </source>
</evidence>
<evidence type="ECO:0000256" key="1">
    <source>
        <dbReference type="ARBA" id="ARBA00006987"/>
    </source>
</evidence>
<dbReference type="Proteomes" id="UP000321058">
    <property type="component" value="Unassembled WGS sequence"/>
</dbReference>
<feature type="transmembrane region" description="Helical" evidence="2">
    <location>
        <begin position="35"/>
        <end position="52"/>
    </location>
</feature>
<keyword evidence="2" id="KW-0812">Transmembrane</keyword>
<keyword evidence="2" id="KW-1133">Transmembrane helix</keyword>
<comment type="similarity">
    <text evidence="1">Belongs to the UPF0065 (bug) family.</text>
</comment>
<gene>
    <name evidence="3" type="ORF">RSO01_21890</name>
</gene>
<proteinExistence type="inferred from homology"/>
<dbReference type="Gene3D" id="3.40.190.150">
    <property type="entry name" value="Bordetella uptake gene, domain 1"/>
    <property type="match status" value="1"/>
</dbReference>
<comment type="caution">
    <text evidence="3">The sequence shown here is derived from an EMBL/GenBank/DDBJ whole genome shotgun (WGS) entry which is preliminary data.</text>
</comment>
<dbReference type="SUPFAM" id="SSF53850">
    <property type="entry name" value="Periplasmic binding protein-like II"/>
    <property type="match status" value="1"/>
</dbReference>
<evidence type="ECO:0000313" key="4">
    <source>
        <dbReference type="Proteomes" id="UP000321058"/>
    </source>
</evidence>
<dbReference type="OrthoDB" id="8970543at2"/>
<keyword evidence="4" id="KW-1185">Reference proteome</keyword>
<organism evidence="3 4">
    <name type="scientific">Reyranella soli</name>
    <dbReference type="NCBI Taxonomy" id="1230389"/>
    <lineage>
        <taxon>Bacteria</taxon>
        <taxon>Pseudomonadati</taxon>
        <taxon>Pseudomonadota</taxon>
        <taxon>Alphaproteobacteria</taxon>
        <taxon>Hyphomicrobiales</taxon>
        <taxon>Reyranellaceae</taxon>
        <taxon>Reyranella</taxon>
    </lineage>
</organism>
<dbReference type="InterPro" id="IPR005064">
    <property type="entry name" value="BUG"/>
</dbReference>
<dbReference type="EMBL" id="BKAJ01000033">
    <property type="protein sequence ID" value="GEP55023.1"/>
    <property type="molecule type" value="Genomic_DNA"/>
</dbReference>
<dbReference type="PANTHER" id="PTHR42928:SF5">
    <property type="entry name" value="BLR1237 PROTEIN"/>
    <property type="match status" value="1"/>
</dbReference>
<dbReference type="Pfam" id="PF03401">
    <property type="entry name" value="TctC"/>
    <property type="match status" value="1"/>
</dbReference>
<protein>
    <recommendedName>
        <fullName evidence="5">Tripartite tricarboxylate transporter substrate binding protein</fullName>
    </recommendedName>
</protein>
<keyword evidence="2" id="KW-0472">Membrane</keyword>
<dbReference type="RefSeq" id="WP_147149115.1">
    <property type="nucleotide sequence ID" value="NZ_BKAJ01000033.1"/>
</dbReference>
<dbReference type="PANTHER" id="PTHR42928">
    <property type="entry name" value="TRICARBOXYLATE-BINDING PROTEIN"/>
    <property type="match status" value="1"/>
</dbReference>
<dbReference type="AlphaFoldDB" id="A0A512N7Y9"/>
<reference evidence="3 4" key="1">
    <citation type="submission" date="2019-07" db="EMBL/GenBank/DDBJ databases">
        <title>Whole genome shotgun sequence of Reyranella soli NBRC 108950.</title>
        <authorList>
            <person name="Hosoyama A."/>
            <person name="Uohara A."/>
            <person name="Ohji S."/>
            <person name="Ichikawa N."/>
        </authorList>
    </citation>
    <scope>NUCLEOTIDE SEQUENCE [LARGE SCALE GENOMIC DNA]</scope>
    <source>
        <strain evidence="3 4">NBRC 108950</strain>
    </source>
</reference>
<name>A0A512N7Y9_9HYPH</name>
<sequence length="239" mass="25819">MSQPPDGYTLYLITGGANVISATDPQVTFSTLKDFSYISTITLFPFALFVAAKAPYKTLKDFIAAARERPGKLNYGHAGTGNTLHLAVELLKSRTGIQIEPVAYKDQAQLINDVIVGRLDASISTFTNFHSALSSGQARALCVTSEQRWPLNPDVRPVAEDVPGYEVVSWLGLAAPAGLPADIANRLSDAAKVAVALPDLQSRLRDMGNEARASTPAEFQARVVADYDKWKPLAKIVYP</sequence>
<dbReference type="Gene3D" id="3.40.190.10">
    <property type="entry name" value="Periplasmic binding protein-like II"/>
    <property type="match status" value="1"/>
</dbReference>
<dbReference type="InterPro" id="IPR042100">
    <property type="entry name" value="Bug_dom1"/>
</dbReference>
<dbReference type="CDD" id="cd07012">
    <property type="entry name" value="PBP2_Bug_TTT"/>
    <property type="match status" value="1"/>
</dbReference>